<dbReference type="Proteomes" id="UP000018511">
    <property type="component" value="Unassembled WGS sequence"/>
</dbReference>
<dbReference type="InterPro" id="IPR036768">
    <property type="entry name" value="PolIII_chi_sf"/>
</dbReference>
<sequence length="155" mass="17386">MAPRAPPAGDTTMSKVDFYILPTDSLSARLDFACKLCEKAWRLGHGVYLHCQDAEQRTELDQRLWRFKGEAFVPHDLAEVHADASVALGLAADSAGDHHDLLINLGAGVPAFVGQFVRVAEIVVEEPGIRQSARERFRFYREQGYALQDHRLQRL</sequence>
<dbReference type="GO" id="GO:0032298">
    <property type="term" value="P:positive regulation of DNA-templated DNA replication initiation"/>
    <property type="evidence" value="ECO:0007669"/>
    <property type="project" value="TreeGrafter"/>
</dbReference>
<gene>
    <name evidence="1" type="ORF">O164_20415</name>
</gene>
<dbReference type="GO" id="GO:0003887">
    <property type="term" value="F:DNA-directed DNA polymerase activity"/>
    <property type="evidence" value="ECO:0007669"/>
    <property type="project" value="InterPro"/>
</dbReference>
<name>V7D8J2_9PSED</name>
<dbReference type="SUPFAM" id="SSF102400">
    <property type="entry name" value="DNA polymerase III chi subunit"/>
    <property type="match status" value="1"/>
</dbReference>
<dbReference type="GO" id="GO:0006260">
    <property type="term" value="P:DNA replication"/>
    <property type="evidence" value="ECO:0007669"/>
    <property type="project" value="InterPro"/>
</dbReference>
<dbReference type="Gene3D" id="3.40.50.10110">
    <property type="entry name" value="DNA polymerase III subunit chi"/>
    <property type="match status" value="1"/>
</dbReference>
<proteinExistence type="predicted"/>
<organism evidence="1 2">
    <name type="scientific">Pseudomonas taiwanensis SJ9</name>
    <dbReference type="NCBI Taxonomy" id="1388762"/>
    <lineage>
        <taxon>Bacteria</taxon>
        <taxon>Pseudomonadati</taxon>
        <taxon>Pseudomonadota</taxon>
        <taxon>Gammaproteobacteria</taxon>
        <taxon>Pseudomonadales</taxon>
        <taxon>Pseudomonadaceae</taxon>
        <taxon>Pseudomonas</taxon>
    </lineage>
</organism>
<comment type="caution">
    <text evidence="1">The sequence shown here is derived from an EMBL/GenBank/DDBJ whole genome shotgun (WGS) entry which is preliminary data.</text>
</comment>
<dbReference type="PANTHER" id="PTHR38767:SF1">
    <property type="entry name" value="DNA POLYMERASE III SUBUNIT CHI"/>
    <property type="match status" value="1"/>
</dbReference>
<dbReference type="InterPro" id="IPR007459">
    <property type="entry name" value="DNA_pol3_chi"/>
</dbReference>
<dbReference type="PANTHER" id="PTHR38767">
    <property type="entry name" value="DNA POLYMERASE III SUBUNIT CHI"/>
    <property type="match status" value="1"/>
</dbReference>
<dbReference type="Pfam" id="PF04364">
    <property type="entry name" value="DNA_pol3_chi"/>
    <property type="match status" value="1"/>
</dbReference>
<evidence type="ECO:0000313" key="1">
    <source>
        <dbReference type="EMBL" id="ESW38003.1"/>
    </source>
</evidence>
<dbReference type="GO" id="GO:0003677">
    <property type="term" value="F:DNA binding"/>
    <property type="evidence" value="ECO:0007669"/>
    <property type="project" value="InterPro"/>
</dbReference>
<dbReference type="AlphaFoldDB" id="V7D8J2"/>
<dbReference type="EMBL" id="AXUP01000300">
    <property type="protein sequence ID" value="ESW38003.1"/>
    <property type="molecule type" value="Genomic_DNA"/>
</dbReference>
<dbReference type="FunFam" id="3.40.50.10110:FF:000002">
    <property type="entry name" value="DNA polymerase III, chi subunit"/>
    <property type="match status" value="1"/>
</dbReference>
<protein>
    <submittedName>
        <fullName evidence="1">DNA polymerase III subunit chi</fullName>
    </submittedName>
</protein>
<accession>V7D8J2</accession>
<evidence type="ECO:0000313" key="2">
    <source>
        <dbReference type="Proteomes" id="UP000018511"/>
    </source>
</evidence>
<reference evidence="1 2" key="1">
    <citation type="submission" date="2013-10" db="EMBL/GenBank/DDBJ databases">
        <title>Whole Genome Shotgun Sequence of Pseudomonas taiwanensis SJ9.</title>
        <authorList>
            <person name="Hong S.-J."/>
            <person name="Shin J.-H."/>
        </authorList>
    </citation>
    <scope>NUCLEOTIDE SEQUENCE [LARGE SCALE GENOMIC DNA]</scope>
    <source>
        <strain evidence="1 2">SJ9</strain>
    </source>
</reference>
<dbReference type="PATRIC" id="fig|1388762.3.peg.3973"/>